<dbReference type="EMBL" id="KL142384">
    <property type="protein sequence ID" value="KDR74140.1"/>
    <property type="molecule type" value="Genomic_DNA"/>
</dbReference>
<dbReference type="Proteomes" id="UP000027222">
    <property type="component" value="Unassembled WGS sequence"/>
</dbReference>
<gene>
    <name evidence="1" type="ORF">GALMADRAFT_251027</name>
</gene>
<evidence type="ECO:0000313" key="1">
    <source>
        <dbReference type="EMBL" id="KDR74140.1"/>
    </source>
</evidence>
<keyword evidence="2" id="KW-1185">Reference proteome</keyword>
<sequence length="489" mass="54393">MSDRPIQLRTCGPSVYILDSAFGVFDSILRSDRSQHAPDDDDYIHCQWVAHKLNASMRDIYDHPLHPTVISTRRHRNSFFPSSFLPNHRTLSPLPIYPGTRGAAALRALQGFLPSNCFHNVFSGDNESTFDVLFSDEIGQYFALRVYDETSDQGEPYMELGSLYDLLCRKQLKPVLPGCPMFLVSIAGPAIIIYGAFHDGVSILIEPLFLHISHCAPLVEPWKPLGQALYALRSAILDLQSRSHNPLPPVTIIPGCPVLFTNFVLENPVETVELKLEYIRPFELPGLDITHIFEANSATKCKTEGKAGDASILVKFPVGSAYGRHVHEKLASLGLAPRLLGLCSTPIGTAYAMEFLRPPTDCEGGWISLEELAHSLPSTATEYASSIRNKLDEIVKAFEDNGFVHGDLRPNNLMIRMKNFRLVDVDADGSPRLMVIDFDWANNEPYAVYPPLLNMSIPWPGKPGKRILMGHDRIMVDTWAGPYPAPSLC</sequence>
<dbReference type="AlphaFoldDB" id="A0A067ST68"/>
<dbReference type="HOGENOM" id="CLU_557820_0_0_1"/>
<protein>
    <submittedName>
        <fullName evidence="1">Uncharacterized protein</fullName>
    </submittedName>
</protein>
<accession>A0A067ST68</accession>
<dbReference type="OrthoDB" id="4062651at2759"/>
<name>A0A067ST68_GALM3</name>
<dbReference type="InterPro" id="IPR011009">
    <property type="entry name" value="Kinase-like_dom_sf"/>
</dbReference>
<organism evidence="1 2">
    <name type="scientific">Galerina marginata (strain CBS 339.88)</name>
    <dbReference type="NCBI Taxonomy" id="685588"/>
    <lineage>
        <taxon>Eukaryota</taxon>
        <taxon>Fungi</taxon>
        <taxon>Dikarya</taxon>
        <taxon>Basidiomycota</taxon>
        <taxon>Agaricomycotina</taxon>
        <taxon>Agaricomycetes</taxon>
        <taxon>Agaricomycetidae</taxon>
        <taxon>Agaricales</taxon>
        <taxon>Agaricineae</taxon>
        <taxon>Strophariaceae</taxon>
        <taxon>Galerina</taxon>
    </lineage>
</organism>
<reference evidence="2" key="1">
    <citation type="journal article" date="2014" name="Proc. Natl. Acad. Sci. U.S.A.">
        <title>Extensive sampling of basidiomycete genomes demonstrates inadequacy of the white-rot/brown-rot paradigm for wood decay fungi.</title>
        <authorList>
            <person name="Riley R."/>
            <person name="Salamov A.A."/>
            <person name="Brown D.W."/>
            <person name="Nagy L.G."/>
            <person name="Floudas D."/>
            <person name="Held B.W."/>
            <person name="Levasseur A."/>
            <person name="Lombard V."/>
            <person name="Morin E."/>
            <person name="Otillar R."/>
            <person name="Lindquist E.A."/>
            <person name="Sun H."/>
            <person name="LaButti K.M."/>
            <person name="Schmutz J."/>
            <person name="Jabbour D."/>
            <person name="Luo H."/>
            <person name="Baker S.E."/>
            <person name="Pisabarro A.G."/>
            <person name="Walton J.D."/>
            <person name="Blanchette R.A."/>
            <person name="Henrissat B."/>
            <person name="Martin F."/>
            <person name="Cullen D."/>
            <person name="Hibbett D.S."/>
            <person name="Grigoriev I.V."/>
        </authorList>
    </citation>
    <scope>NUCLEOTIDE SEQUENCE [LARGE SCALE GENOMIC DNA]</scope>
    <source>
        <strain evidence="2">CBS 339.88</strain>
    </source>
</reference>
<evidence type="ECO:0000313" key="2">
    <source>
        <dbReference type="Proteomes" id="UP000027222"/>
    </source>
</evidence>
<dbReference type="SUPFAM" id="SSF56112">
    <property type="entry name" value="Protein kinase-like (PK-like)"/>
    <property type="match status" value="1"/>
</dbReference>
<proteinExistence type="predicted"/>